<dbReference type="PANTHER" id="PTHR24216">
    <property type="entry name" value="PAXILLIN-RELATED"/>
    <property type="match status" value="1"/>
</dbReference>
<feature type="region of interest" description="Disordered" evidence="1">
    <location>
        <begin position="1790"/>
        <end position="1861"/>
    </location>
</feature>
<dbReference type="EMBL" id="CDMY01000299">
    <property type="protein sequence ID" value="CEM00808.1"/>
    <property type="molecule type" value="Genomic_DNA"/>
</dbReference>
<feature type="region of interest" description="Disordered" evidence="1">
    <location>
        <begin position="709"/>
        <end position="741"/>
    </location>
</feature>
<feature type="compositionally biased region" description="Pro residues" evidence="1">
    <location>
        <begin position="1706"/>
        <end position="1718"/>
    </location>
</feature>
<dbReference type="Proteomes" id="UP000041254">
    <property type="component" value="Unassembled WGS sequence"/>
</dbReference>
<evidence type="ECO:0000313" key="2">
    <source>
        <dbReference type="EMBL" id="CEM00808.1"/>
    </source>
</evidence>
<feature type="region of interest" description="Disordered" evidence="1">
    <location>
        <begin position="1231"/>
        <end position="1250"/>
    </location>
</feature>
<feature type="region of interest" description="Disordered" evidence="1">
    <location>
        <begin position="1689"/>
        <end position="1722"/>
    </location>
</feature>
<name>A0A0G4ERB6_VITBC</name>
<evidence type="ECO:0000256" key="1">
    <source>
        <dbReference type="SAM" id="MobiDB-lite"/>
    </source>
</evidence>
<keyword evidence="3" id="KW-1185">Reference proteome</keyword>
<protein>
    <submittedName>
        <fullName evidence="2">Uncharacterized protein</fullName>
    </submittedName>
</protein>
<gene>
    <name evidence="2" type="ORF">Vbra_2128</name>
</gene>
<evidence type="ECO:0000313" key="3">
    <source>
        <dbReference type="Proteomes" id="UP000041254"/>
    </source>
</evidence>
<feature type="compositionally biased region" description="Basic and acidic residues" evidence="1">
    <location>
        <begin position="369"/>
        <end position="388"/>
    </location>
</feature>
<feature type="compositionally biased region" description="Pro residues" evidence="1">
    <location>
        <begin position="335"/>
        <end position="344"/>
    </location>
</feature>
<feature type="region of interest" description="Disordered" evidence="1">
    <location>
        <begin position="326"/>
        <end position="404"/>
    </location>
</feature>
<dbReference type="VEuPathDB" id="CryptoDB:Vbra_2128"/>
<dbReference type="PANTHER" id="PTHR24216:SF65">
    <property type="entry name" value="PAXILLIN-LIKE PROTEIN 1"/>
    <property type="match status" value="1"/>
</dbReference>
<proteinExistence type="predicted"/>
<dbReference type="InParanoid" id="A0A0G4ERB6"/>
<feature type="compositionally biased region" description="Low complexity" evidence="1">
    <location>
        <begin position="1846"/>
        <end position="1857"/>
    </location>
</feature>
<organism evidence="2 3">
    <name type="scientific">Vitrella brassicaformis (strain CCMP3155)</name>
    <dbReference type="NCBI Taxonomy" id="1169540"/>
    <lineage>
        <taxon>Eukaryota</taxon>
        <taxon>Sar</taxon>
        <taxon>Alveolata</taxon>
        <taxon>Colpodellida</taxon>
        <taxon>Vitrellaceae</taxon>
        <taxon>Vitrella</taxon>
    </lineage>
</organism>
<sequence length="1980" mass="210202">MAMSSPAFAYQTLQPSSGCRGGVEGHFLSRHDTHLVLNQVSRLEVIVLRPSWSSLYRQAMFGTIVDMQVVEGSALSDTDETVPLDTLLVLTARGVIAQLEVTPTHFRQLRSFGRLPVRPLPSPSHWKGSHGAVDVRDGLCEDERHMPRCDLMHSAVMAGTALAVMARQGLFAVASLTHRIYVLPLSSSRPPLPLNAFGVVRSVAWLELGKRGDVDDELVLVLTALCLAGPSSRVYFFLVPPSWPSGARGGVADLDPVFRLQVTGAATGLAVAPREDNSDSGCLIVMGEGRMGVLRVSPEAPGAIDVTHMSTVDLSTAAITHPSVASPAPMAADLTPPPAPPPGGPQDDRWIIPHPPFPKPAKPSRRKRHSEDRTSDENSRPALKERCRSFPPHAPPQRRSGPRSALWRLFRRSFHRLNERLPSAMTRDDSSARPPPFDESLLHIEEDREATPPQPHSRIVACHMWVRKSLLLADQEGRMMMIRSVRDPVAIHATWIGGHTEKTLSLPPSATLTGIAPPPAISPCQCMVSLGAVGGGVRKARGRDWEGTEVVMIGAAGSHRLMHLWMEVSPLGQIEATFAPLPLPCPVPLGPWSSVAHMSGRVPMRELIGTGGGDGGESDVMVDSLCEEIPRVVGLAGRYPSSAIQIIAPGHPAVDGPAELELEARARGVTAIALSDGGSTEDKNSKPASTLLVLSFVAETRFLLMTAGQAPQESTDVAPTPAPAPMDAETNEAPPTYPLAPEGQRSMSIDEEIEENMDAAVEGVPTIMEVDANDLGLVGSDPSLWTAIRSFRRQTSGASASARPSPPPSQAVIQVTSHQVRLSILESDPSSPLAGLTCTGRFTWTPHAMGGGTVGAAGGEGNVVVVALNGARGGAGPALAFLSVDPTDPSGIRPLPLPSAPSLSLPAETTAVLLHTLGPSLSLLAAGLVTSELHVHVVGYVGGGVEVREGVGVKVDKGTGDGGDPGVPEAIAVCGPYVFVGLRNGCVRGWPIPAMSIDRTQGVDQWIEQLQTSMGSPPISLTLGIHPVSLSPIPPASLLALTDQPWMLHVDSQHQADQTASIPWPALPPSLQAMPVWLPATDRLIGGAVMAGMDGLLAYTEGSRLKFFRVDKATMATSHQLSLPLAASTLAVHPFVPQCCVVTGRYLPPGPLPPSPRFSAADLTPRTLRMLQGPLESVPSIVGGGEWGVGVGRMPITAMAGQCRPESPPSSGPSAASDAFTLDHFLPFASHRRDDSSSQRQGPIAKWPPGHGYERPEATCFWTPHPYLIEKLQKRMDLSVSSPPKPSLCPDGPRAPSSLLTSALLVVGTAVGAAGGEVIDGVEYLVGEGRQEAKQGRVLLFSVGYREEPADDGEVRRCVVRLPDVGEVPPDVPPIDGLSVGESLKVIARTATGLCYCKRPASSSLSPCTGWLPDTCLEGFGDTESGGAEIPPPRWLQLNIVAKVMLERPVQCVCPFMVDFLAVAAERLVLLFALALHDHDSDVADGTAAHEGGVSLRLVTFLPMGQRVVSLSAYGSVLMVLDAWEGMTLLEYDEETAKLVACSVHEHPRKFHTGIVLPLRDVPTQSGTADNTHGEPDLEGDFVCVLADGYGDIVVSQPPPESSNPDEPIAREQQEVVRFNLGGDCALAFLPTQPPPELRPRILRDPSSVVLCPTREGALGCLWQVNGLFDICDESKPLSRPTHVHIPAVDDIDTMDASKTDTKTPPRLPSPPPSPPLPALSSYHPYLSSATIDASGLPPLGDPRIATPAPPLASFHPARSLAICRDLQLCLRLIGRSLLRGWAQQGLGWPVPPAPAGGGPGKGEDAADDNNGNMDEEKQPEGEEQEGEGESGKGTKDGSPTKQRRATGTATRRPAPFTKERWTTLELYGPGLPPDHAADDAPDAPVPPLPVLGGWGGWSQSSGMSMWQLGEEADRCGTVREEVFCAGEPLEACRSTFSKTKGLLDVDLLARVLSLSAAAWDELVTLLQHTATQPDKQEVR</sequence>
<reference evidence="2" key="1">
    <citation type="submission" date="2014-11" db="EMBL/GenBank/DDBJ databases">
        <authorList>
            <person name="Zhu J."/>
            <person name="Qi W."/>
            <person name="Song R."/>
        </authorList>
    </citation>
    <scope>NUCLEOTIDE SEQUENCE [LARGE SCALE GENOMIC DNA]</scope>
</reference>
<accession>A0A0G4ERB6</accession>
<dbReference type="Gene3D" id="2.130.10.10">
    <property type="entry name" value="YVTN repeat-like/Quinoprotein amine dehydrogenase"/>
    <property type="match status" value="2"/>
</dbReference>
<dbReference type="InterPro" id="IPR015943">
    <property type="entry name" value="WD40/YVTN_repeat-like_dom_sf"/>
</dbReference>